<evidence type="ECO:0000313" key="3">
    <source>
        <dbReference type="Proteomes" id="UP000031737"/>
    </source>
</evidence>
<name>A0A061ISY6_TRYRA</name>
<feature type="region of interest" description="Disordered" evidence="1">
    <location>
        <begin position="154"/>
        <end position="173"/>
    </location>
</feature>
<gene>
    <name evidence="2" type="ORF">TRSC58_06750</name>
</gene>
<proteinExistence type="predicted"/>
<feature type="region of interest" description="Disordered" evidence="1">
    <location>
        <begin position="230"/>
        <end position="259"/>
    </location>
</feature>
<keyword evidence="3" id="KW-1185">Reference proteome</keyword>
<dbReference type="Proteomes" id="UP000031737">
    <property type="component" value="Unassembled WGS sequence"/>
</dbReference>
<protein>
    <submittedName>
        <fullName evidence="2">Uncharacterized protein</fullName>
    </submittedName>
</protein>
<reference evidence="2 3" key="1">
    <citation type="submission" date="2013-07" db="EMBL/GenBank/DDBJ databases">
        <authorList>
            <person name="Stoco P.H."/>
            <person name="Wagner G."/>
            <person name="Gerber A."/>
            <person name="Zaha A."/>
            <person name="Thompson C."/>
            <person name="Bartholomeu D.C."/>
            <person name="Luckemeyer D.D."/>
            <person name="Bahia D."/>
            <person name="Loreto E."/>
            <person name="Prestes E.B."/>
            <person name="Lima F.M."/>
            <person name="Rodrigues-Luiz G."/>
            <person name="Vallejo G.A."/>
            <person name="Filho J.F."/>
            <person name="Monteiro K.M."/>
            <person name="Tyler K.M."/>
            <person name="de Almeida L.G."/>
            <person name="Ortiz M.F."/>
            <person name="Siervo M.A."/>
            <person name="de Moraes M.H."/>
            <person name="Cunha O.L."/>
            <person name="Mendonca-Neto R."/>
            <person name="Silva R."/>
            <person name="Teixeira S.M."/>
            <person name="Murta S.M."/>
            <person name="Sincero T.C."/>
            <person name="Mendes T.A."/>
            <person name="Urmenyi T.P."/>
            <person name="Silva V.G."/>
            <person name="da Rocha W.D."/>
            <person name="Andersson B."/>
            <person name="Romanha A.J."/>
            <person name="Steindel M."/>
            <person name="de Vasconcelos A.T."/>
            <person name="Grisard E.C."/>
        </authorList>
    </citation>
    <scope>NUCLEOTIDE SEQUENCE [LARGE SCALE GENOMIC DNA]</scope>
    <source>
        <strain evidence="2 3">SC58</strain>
    </source>
</reference>
<organism evidence="2 3">
    <name type="scientific">Trypanosoma rangeli SC58</name>
    <dbReference type="NCBI Taxonomy" id="429131"/>
    <lineage>
        <taxon>Eukaryota</taxon>
        <taxon>Discoba</taxon>
        <taxon>Euglenozoa</taxon>
        <taxon>Kinetoplastea</taxon>
        <taxon>Metakinetoplastina</taxon>
        <taxon>Trypanosomatida</taxon>
        <taxon>Trypanosomatidae</taxon>
        <taxon>Trypanosoma</taxon>
        <taxon>Herpetosoma</taxon>
    </lineage>
</organism>
<dbReference type="VEuPathDB" id="TriTrypDB:TRSC58_06750"/>
<evidence type="ECO:0000256" key="1">
    <source>
        <dbReference type="SAM" id="MobiDB-lite"/>
    </source>
</evidence>
<dbReference type="AlphaFoldDB" id="A0A061ISY6"/>
<accession>A0A061ISY6</accession>
<dbReference type="EMBL" id="AUPL01006750">
    <property type="protein sequence ID" value="ESL05594.1"/>
    <property type="molecule type" value="Genomic_DNA"/>
</dbReference>
<sequence length="461" mass="49624">MTGGDMLEWGFTHTFHGDGKQGEVTACDGEQQSLSKTTDAFLMGESMSFDSQTGTCYNPPPLLEATMDPVFKTSRAEKGREETCDFSASTGQLLLQEGSEDASGVQDAHATVAFTLHQPQATEATPIAENVEAPAGSVMHSKIHAQMNFHCLPKLTPQPRPRLISPRKPNVTREGGLIPSSSVFSMSPGAVAPLTPLKTALNASRNRAPRISYLSLKTQNAHLANNVSRPHALAKDKGSMLRPDNSGGKEGSVMSSSRSPFVPKLQSLSMVGVRSLSSSSRNSNIYLQESTCSVFTPRKVPSTTTEYAGGKSRTQHLFLPEFIASMNKGSCCSTSRGGANSIASGTAGNQFSKLQQQAQSMPIPLLVSSNSNDSRASENPLPIAKNSRYHRSETVSVSGRRFPLQTDLGDGNIQAMAIVSTHYGQADYSHGSHQPRRQHGTKMHNVQELIMHEVVGQLREL</sequence>
<dbReference type="OrthoDB" id="250696at2759"/>
<comment type="caution">
    <text evidence="2">The sequence shown here is derived from an EMBL/GenBank/DDBJ whole genome shotgun (WGS) entry which is preliminary data.</text>
</comment>
<evidence type="ECO:0000313" key="2">
    <source>
        <dbReference type="EMBL" id="ESL05594.1"/>
    </source>
</evidence>